<reference evidence="2" key="1">
    <citation type="submission" date="2018-03" db="EMBL/GenBank/DDBJ databases">
        <title>Phage therapy in agriculture - a green tech approach to combat plant pathogenic bacteria.</title>
        <authorList>
            <person name="Carstens A.B."/>
            <person name="Djurhuus A.M."/>
            <person name="Hansen L.H."/>
        </authorList>
    </citation>
    <scope>NUCLEOTIDE SEQUENCE [LARGE SCALE GENOMIC DNA]</scope>
</reference>
<name>A0A2S1GLQ8_9CAUD</name>
<dbReference type="RefSeq" id="YP_010095103.1">
    <property type="nucleotide sequence ID" value="NC_055743.1"/>
</dbReference>
<evidence type="ECO:0000313" key="2">
    <source>
        <dbReference type="EMBL" id="AWD90304.1"/>
    </source>
</evidence>
<accession>A0A2S1GLQ8</accession>
<feature type="domain" description="Bacteriophage T4 Gp8" evidence="1">
    <location>
        <begin position="10"/>
        <end position="336"/>
    </location>
</feature>
<dbReference type="GeneID" id="65112737"/>
<dbReference type="Gene3D" id="2.60.340.10">
    <property type="entry name" value="baseplate structural protein gp8, domain 1"/>
    <property type="match status" value="1"/>
</dbReference>
<dbReference type="Pfam" id="PF09215">
    <property type="entry name" value="Phage-Gp8"/>
    <property type="match status" value="1"/>
</dbReference>
<dbReference type="InterPro" id="IPR036327">
    <property type="entry name" value="Gp8_sf"/>
</dbReference>
<evidence type="ECO:0000259" key="1">
    <source>
        <dbReference type="Pfam" id="PF09215"/>
    </source>
</evidence>
<organism evidence="2 3">
    <name type="scientific">Erwinia phage Cronus</name>
    <dbReference type="NCBI Taxonomy" id="2163633"/>
    <lineage>
        <taxon>Viruses</taxon>
        <taxon>Duplodnaviria</taxon>
        <taxon>Heunggongvirae</taxon>
        <taxon>Uroviricota</taxon>
        <taxon>Caudoviricetes</taxon>
        <taxon>Pantevenvirales</taxon>
        <taxon>Straboviridae</taxon>
        <taxon>Tevenvirinae</taxon>
        <taxon>Risoevirus</taxon>
        <taxon>Risoevirus cronus</taxon>
        <taxon>Roskildevirus cronus</taxon>
    </lineage>
</organism>
<evidence type="ECO:0000313" key="3">
    <source>
        <dbReference type="Proteomes" id="UP000246316"/>
    </source>
</evidence>
<dbReference type="KEGG" id="vg:65112737"/>
<protein>
    <submittedName>
        <fullName evidence="2">Baseplate wedge subunit</fullName>
    </submittedName>
</protein>
<dbReference type="InterPro" id="IPR015298">
    <property type="entry name" value="Phage_T4_Gp8"/>
</dbReference>
<keyword evidence="3" id="KW-1185">Reference proteome</keyword>
<proteinExistence type="predicted"/>
<dbReference type="Gene3D" id="2.170.290.10">
    <property type="entry name" value="baseplate structural protein gp8, domain 2"/>
    <property type="match status" value="1"/>
</dbReference>
<dbReference type="Proteomes" id="UP000246316">
    <property type="component" value="Segment"/>
</dbReference>
<sequence length="336" mass="37867">MSDSSVIYRAIVTSKFRTEKMHNFYQSTGDGEDKNSLYVTFGKSSPWADNESEAGFAPPYPSDNTNGVVDMWTNMLGAVKVLPSMLDAITPRKDWGDIDYPNPKNFHIGDIVVSNSAPYNRTDVGAGWMVYRCVDVPSVGTCSITDIKAKSECIMLGGKWTASSEAIYPPAGRGDTVGSTEVNMGDGYLWEFLYEIPPDVSINRCTNEYIVVPWPSEVEEDPKRWGYDVNLTWQQDDYGVIYRVKANTIRFKAYLDSVYFPEASLPGNTGFRQLSIIVNPLEAKVKSTDPNVKAEDLYYNVIDLERQSGEMIYMENRQPIIRAMDQSEEVNIIFEF</sequence>
<dbReference type="SUPFAM" id="SSF89433">
    <property type="entry name" value="Baseplate structural protein gp8"/>
    <property type="match status" value="1"/>
</dbReference>
<dbReference type="EMBL" id="MH059636">
    <property type="protein sequence ID" value="AWD90304.1"/>
    <property type="molecule type" value="Genomic_DNA"/>
</dbReference>